<keyword evidence="1" id="KW-0863">Zinc-finger</keyword>
<name>A0A8S5VDU1_9CAUD</name>
<keyword evidence="1" id="KW-0479">Metal-binding</keyword>
<evidence type="ECO:0000313" key="1">
    <source>
        <dbReference type="EMBL" id="DAG04893.1"/>
    </source>
</evidence>
<protein>
    <submittedName>
        <fullName evidence="1">RRN7 Zinc-finger of RNA-polymerase I-specific TFIIB, Rrn7</fullName>
    </submittedName>
</protein>
<organism evidence="1">
    <name type="scientific">Siphoviridae sp. ctGa111</name>
    <dbReference type="NCBI Taxonomy" id="2825413"/>
    <lineage>
        <taxon>Viruses</taxon>
        <taxon>Duplodnaviria</taxon>
        <taxon>Heunggongvirae</taxon>
        <taxon>Uroviricota</taxon>
        <taxon>Caudoviricetes</taxon>
    </lineage>
</organism>
<dbReference type="GO" id="GO:0008270">
    <property type="term" value="F:zinc ion binding"/>
    <property type="evidence" value="ECO:0007669"/>
    <property type="project" value="UniProtKB-KW"/>
</dbReference>
<dbReference type="EMBL" id="BK016245">
    <property type="protein sequence ID" value="DAG04893.1"/>
    <property type="molecule type" value="Genomic_DNA"/>
</dbReference>
<keyword evidence="1" id="KW-0862">Zinc</keyword>
<proteinExistence type="predicted"/>
<reference evidence="1" key="1">
    <citation type="journal article" date="2021" name="Proc. Natl. Acad. Sci. U.S.A.">
        <title>A Catalog of Tens of Thousands of Viruses from Human Metagenomes Reveals Hidden Associations with Chronic Diseases.</title>
        <authorList>
            <person name="Tisza M.J."/>
            <person name="Buck C.B."/>
        </authorList>
    </citation>
    <scope>NUCLEOTIDE SEQUENCE</scope>
    <source>
        <strain evidence="1">CtGa111</strain>
    </source>
</reference>
<sequence>MLKYGNITCKRCGITWYGPKCGKLYCEECRKVVNNEKSLKWYRSNRELVARNRAERKAMR</sequence>
<accession>A0A8S5VDU1</accession>